<feature type="region of interest" description="Disordered" evidence="1">
    <location>
        <begin position="1"/>
        <end position="56"/>
    </location>
</feature>
<gene>
    <name evidence="2" type="ORF">A8926_6914</name>
</gene>
<feature type="region of interest" description="Disordered" evidence="1">
    <location>
        <begin position="280"/>
        <end position="300"/>
    </location>
</feature>
<evidence type="ECO:0008006" key="4">
    <source>
        <dbReference type="Google" id="ProtNLM"/>
    </source>
</evidence>
<sequence length="300" mass="31916">MNPSQPHPGTPRARRAQPAVSDPASPSAPRRTPRNPRERAGASTPATVWACQTPPIDPDDPWRTALVNKIVTSFTTPHDEVILLDLQATTRPHDLPATRSTESSGLATAEAAVSQLDRTISVTHTTAEPSTRHSLDQPRPGFAPDGIPDTPPLPRLVSADGADKRRADLVIASLPPHHADTRTCDHLAQTAARLLRTGGILAVLTHTGTAQGQLVDPTGPVVAAAQSADLLYLQHIVALLAPIRHGRLHTDNDHPHGSAPGASARPVRHRRVHADVLVFAQPHQHAGPHPHFGPDTGAIR</sequence>
<comment type="caution">
    <text evidence="2">The sequence shown here is derived from an EMBL/GenBank/DDBJ whole genome shotgun (WGS) entry which is preliminary data.</text>
</comment>
<name>A0A2N3Y764_SACSN</name>
<dbReference type="Gene3D" id="3.40.50.150">
    <property type="entry name" value="Vaccinia Virus protein VP39"/>
    <property type="match status" value="1"/>
</dbReference>
<feature type="compositionally biased region" description="Low complexity" evidence="1">
    <location>
        <begin position="280"/>
        <end position="294"/>
    </location>
</feature>
<dbReference type="InterPro" id="IPR029063">
    <property type="entry name" value="SAM-dependent_MTases_sf"/>
</dbReference>
<protein>
    <recommendedName>
        <fullName evidence="4">Methyltransferase family protein</fullName>
    </recommendedName>
</protein>
<evidence type="ECO:0000313" key="2">
    <source>
        <dbReference type="EMBL" id="PKW18786.1"/>
    </source>
</evidence>
<reference evidence="2" key="1">
    <citation type="submission" date="2017-12" db="EMBL/GenBank/DDBJ databases">
        <title>Sequencing the genomes of 1000 Actinobacteria strains.</title>
        <authorList>
            <person name="Klenk H.-P."/>
        </authorList>
    </citation>
    <scope>NUCLEOTIDE SEQUENCE [LARGE SCALE GENOMIC DNA]</scope>
    <source>
        <strain evidence="2">DSM 44228</strain>
    </source>
</reference>
<organism evidence="2 3">
    <name type="scientific">Saccharopolyspora spinosa</name>
    <dbReference type="NCBI Taxonomy" id="60894"/>
    <lineage>
        <taxon>Bacteria</taxon>
        <taxon>Bacillati</taxon>
        <taxon>Actinomycetota</taxon>
        <taxon>Actinomycetes</taxon>
        <taxon>Pseudonocardiales</taxon>
        <taxon>Pseudonocardiaceae</taxon>
        <taxon>Saccharopolyspora</taxon>
    </lineage>
</organism>
<feature type="compositionally biased region" description="Low complexity" evidence="1">
    <location>
        <begin position="16"/>
        <end position="30"/>
    </location>
</feature>
<dbReference type="EMBL" id="PJNB01000001">
    <property type="protein sequence ID" value="PKW18786.1"/>
    <property type="molecule type" value="Genomic_DNA"/>
</dbReference>
<accession>A0A2N3Y764</accession>
<dbReference type="SUPFAM" id="SSF53335">
    <property type="entry name" value="S-adenosyl-L-methionine-dependent methyltransferases"/>
    <property type="match status" value="1"/>
</dbReference>
<proteinExistence type="predicted"/>
<dbReference type="AlphaFoldDB" id="A0A2N3Y764"/>
<dbReference type="Proteomes" id="UP000233786">
    <property type="component" value="Unassembled WGS sequence"/>
</dbReference>
<keyword evidence="3" id="KW-1185">Reference proteome</keyword>
<evidence type="ECO:0000313" key="3">
    <source>
        <dbReference type="Proteomes" id="UP000233786"/>
    </source>
</evidence>
<evidence type="ECO:0000256" key="1">
    <source>
        <dbReference type="SAM" id="MobiDB-lite"/>
    </source>
</evidence>